<dbReference type="InterPro" id="IPR008906">
    <property type="entry name" value="HATC_C_dom"/>
</dbReference>
<evidence type="ECO:0000313" key="3">
    <source>
        <dbReference type="Proteomes" id="UP000242715"/>
    </source>
</evidence>
<dbReference type="EMBL" id="DF973184">
    <property type="protein sequence ID" value="GAU18496.1"/>
    <property type="molecule type" value="Genomic_DNA"/>
</dbReference>
<dbReference type="InterPro" id="IPR012337">
    <property type="entry name" value="RNaseH-like_sf"/>
</dbReference>
<evidence type="ECO:0000259" key="1">
    <source>
        <dbReference type="Pfam" id="PF05699"/>
    </source>
</evidence>
<feature type="domain" description="HAT C-terminal dimerisation" evidence="1">
    <location>
        <begin position="54"/>
        <end position="94"/>
    </location>
</feature>
<organism evidence="2 3">
    <name type="scientific">Trifolium subterraneum</name>
    <name type="common">Subterranean clover</name>
    <dbReference type="NCBI Taxonomy" id="3900"/>
    <lineage>
        <taxon>Eukaryota</taxon>
        <taxon>Viridiplantae</taxon>
        <taxon>Streptophyta</taxon>
        <taxon>Embryophyta</taxon>
        <taxon>Tracheophyta</taxon>
        <taxon>Spermatophyta</taxon>
        <taxon>Magnoliopsida</taxon>
        <taxon>eudicotyledons</taxon>
        <taxon>Gunneridae</taxon>
        <taxon>Pentapetalae</taxon>
        <taxon>rosids</taxon>
        <taxon>fabids</taxon>
        <taxon>Fabales</taxon>
        <taxon>Fabaceae</taxon>
        <taxon>Papilionoideae</taxon>
        <taxon>50 kb inversion clade</taxon>
        <taxon>NPAAA clade</taxon>
        <taxon>Hologalegina</taxon>
        <taxon>IRL clade</taxon>
        <taxon>Trifolieae</taxon>
        <taxon>Trifolium</taxon>
    </lineage>
</organism>
<dbReference type="GO" id="GO:0046983">
    <property type="term" value="F:protein dimerization activity"/>
    <property type="evidence" value="ECO:0007669"/>
    <property type="project" value="InterPro"/>
</dbReference>
<gene>
    <name evidence="2" type="ORF">TSUD_366790</name>
</gene>
<protein>
    <recommendedName>
        <fullName evidence="1">HAT C-terminal dimerisation domain-containing protein</fullName>
    </recommendedName>
</protein>
<dbReference type="OrthoDB" id="1435746at2759"/>
<dbReference type="SUPFAM" id="SSF53098">
    <property type="entry name" value="Ribonuclease H-like"/>
    <property type="match status" value="1"/>
</dbReference>
<accession>A0A2Z6LPT1</accession>
<proteinExistence type="predicted"/>
<name>A0A2Z6LPT1_TRISU</name>
<reference evidence="3" key="1">
    <citation type="journal article" date="2017" name="Front. Plant Sci.">
        <title>Climate Clever Clovers: New Paradigm to Reduce the Environmental Footprint of Ruminants by Breeding Low Methanogenic Forages Utilizing Haplotype Variation.</title>
        <authorList>
            <person name="Kaur P."/>
            <person name="Appels R."/>
            <person name="Bayer P.E."/>
            <person name="Keeble-Gagnere G."/>
            <person name="Wang J."/>
            <person name="Hirakawa H."/>
            <person name="Shirasawa K."/>
            <person name="Vercoe P."/>
            <person name="Stefanova K."/>
            <person name="Durmic Z."/>
            <person name="Nichols P."/>
            <person name="Revell C."/>
            <person name="Isobe S.N."/>
            <person name="Edwards D."/>
            <person name="Erskine W."/>
        </authorList>
    </citation>
    <scope>NUCLEOTIDE SEQUENCE [LARGE SCALE GENOMIC DNA]</scope>
    <source>
        <strain evidence="3">cv. Daliak</strain>
    </source>
</reference>
<keyword evidence="3" id="KW-1185">Reference proteome</keyword>
<sequence>MGWLGAEQLTIAAAPAGIAVAGNDVGCKSASRVNPAIASPNGSQGCGAIRQRLTLAVTEWWKMNGAEVLHLQLLAIKVLSLTCNVSGCECNWSTFEHF</sequence>
<evidence type="ECO:0000313" key="2">
    <source>
        <dbReference type="EMBL" id="GAU18496.1"/>
    </source>
</evidence>
<dbReference type="AlphaFoldDB" id="A0A2Z6LPT1"/>
<dbReference type="Pfam" id="PF05699">
    <property type="entry name" value="Dimer_Tnp_hAT"/>
    <property type="match status" value="1"/>
</dbReference>
<dbReference type="Proteomes" id="UP000242715">
    <property type="component" value="Unassembled WGS sequence"/>
</dbReference>